<comment type="caution">
    <text evidence="2">The sequence shown here is derived from an EMBL/GenBank/DDBJ whole genome shotgun (WGS) entry which is preliminary data.</text>
</comment>
<dbReference type="SUPFAM" id="SSF82185">
    <property type="entry name" value="Histone H3 K4-specific methyltransferase SET7/9 N-terminal domain"/>
    <property type="match status" value="3"/>
</dbReference>
<evidence type="ECO:0008006" key="4">
    <source>
        <dbReference type="Google" id="ProtNLM"/>
    </source>
</evidence>
<dbReference type="OrthoDB" id="5322483at2"/>
<feature type="region of interest" description="Disordered" evidence="1">
    <location>
        <begin position="240"/>
        <end position="270"/>
    </location>
</feature>
<dbReference type="Pfam" id="PF07661">
    <property type="entry name" value="MORN_2"/>
    <property type="match status" value="7"/>
</dbReference>
<protein>
    <recommendedName>
        <fullName evidence="4">Toxin-antitoxin system YwqK family antitoxin</fullName>
    </recommendedName>
</protein>
<dbReference type="Gene3D" id="2.20.110.10">
    <property type="entry name" value="Histone H3 K4-specific methyltransferase SET7/9 N-terminal domain"/>
    <property type="match status" value="2"/>
</dbReference>
<keyword evidence="3" id="KW-1185">Reference proteome</keyword>
<evidence type="ECO:0000313" key="3">
    <source>
        <dbReference type="Proteomes" id="UP000256379"/>
    </source>
</evidence>
<dbReference type="Gene3D" id="3.90.930.1">
    <property type="match status" value="1"/>
</dbReference>
<feature type="compositionally biased region" description="Low complexity" evidence="1">
    <location>
        <begin position="244"/>
        <end position="261"/>
    </location>
</feature>
<evidence type="ECO:0000313" key="2">
    <source>
        <dbReference type="EMBL" id="RDU66684.1"/>
    </source>
</evidence>
<accession>A0A3D8IPW4</accession>
<proteinExistence type="predicted"/>
<reference evidence="2 3" key="1">
    <citation type="submission" date="2018-04" db="EMBL/GenBank/DDBJ databases">
        <title>Novel Campyloabacter and Helicobacter Species and Strains.</title>
        <authorList>
            <person name="Mannion A.J."/>
            <person name="Shen Z."/>
            <person name="Fox J.G."/>
        </authorList>
    </citation>
    <scope>NUCLEOTIDE SEQUENCE [LARGE SCALE GENOMIC DNA]</scope>
    <source>
        <strain evidence="2 3">MIT 17-337</strain>
    </source>
</reference>
<dbReference type="EMBL" id="NXLQ01000003">
    <property type="protein sequence ID" value="RDU66684.1"/>
    <property type="molecule type" value="Genomic_DNA"/>
</dbReference>
<dbReference type="AlphaFoldDB" id="A0A3D8IPW4"/>
<dbReference type="RefSeq" id="WP_115542470.1">
    <property type="nucleotide sequence ID" value="NZ_NXLQ01000003.1"/>
</dbReference>
<sequence>MKKLAFIALCAMISVYFIGCGINKDSIPTPSSEDYSHLPECKNDEDRINGCLWIYSDESEKFRTETPIKNGEANGIVRSYLYGHTLCESKVVDSIPVSATLCFDMRGNPKNGVVKEYHENGNLAYEVEFKNGRIQGVERAYHTNGKLKAKIPYKNSKRDGVTKIYNENGNLRWETPYKDGKKDGVGKWYYENGNLMWETPHKDGKKDGVEKWYYENGNLWIETPYKDGIKDGKTKWYREDGSLDSSTQDSSNADSSPTPSSEDYSHLPECKNNEDKIKGCVERSYYQSGNLKAETPYKNDGIDGVFRLYWENGNLNSEALYRNNKIVGKIKRYREDGSLHFSLTFENNKIVSGVCSDGKEIDSNYLRRFEEKGRLDMTKIDCD</sequence>
<dbReference type="InterPro" id="IPR011652">
    <property type="entry name" value="MORN_2"/>
</dbReference>
<gene>
    <name evidence="2" type="ORF">CQA53_02605</name>
</gene>
<evidence type="ECO:0000256" key="1">
    <source>
        <dbReference type="SAM" id="MobiDB-lite"/>
    </source>
</evidence>
<name>A0A3D8IPW4_9HELI</name>
<organism evidence="2 3">
    <name type="scientific">Helicobacter didelphidarum</name>
    <dbReference type="NCBI Taxonomy" id="2040648"/>
    <lineage>
        <taxon>Bacteria</taxon>
        <taxon>Pseudomonadati</taxon>
        <taxon>Campylobacterota</taxon>
        <taxon>Epsilonproteobacteria</taxon>
        <taxon>Campylobacterales</taxon>
        <taxon>Helicobacteraceae</taxon>
        <taxon>Helicobacter</taxon>
    </lineage>
</organism>
<dbReference type="PANTHER" id="PTHR33706">
    <property type="entry name" value="MORN VARIANT REPEAT PROTEIN"/>
    <property type="match status" value="1"/>
</dbReference>
<dbReference type="PANTHER" id="PTHR33706:SF1">
    <property type="entry name" value="TPR REPEAT PROTEIN"/>
    <property type="match status" value="1"/>
</dbReference>
<dbReference type="Proteomes" id="UP000256379">
    <property type="component" value="Unassembled WGS sequence"/>
</dbReference>